<accession>A0AAE0VIZ9</accession>
<dbReference type="InterPro" id="IPR015500">
    <property type="entry name" value="Peptidase_S8_subtilisin-rel"/>
</dbReference>
<evidence type="ECO:0000313" key="11">
    <source>
        <dbReference type="EMBL" id="KAK3580093.1"/>
    </source>
</evidence>
<dbReference type="PROSITE" id="PS51892">
    <property type="entry name" value="SUBTILASE"/>
    <property type="match status" value="1"/>
</dbReference>
<keyword evidence="2" id="KW-0165">Cleavage on pair of basic residues</keyword>
<organism evidence="11 12">
    <name type="scientific">Potamilus streckersoni</name>
    <dbReference type="NCBI Taxonomy" id="2493646"/>
    <lineage>
        <taxon>Eukaryota</taxon>
        <taxon>Metazoa</taxon>
        <taxon>Spiralia</taxon>
        <taxon>Lophotrochozoa</taxon>
        <taxon>Mollusca</taxon>
        <taxon>Bivalvia</taxon>
        <taxon>Autobranchia</taxon>
        <taxon>Heteroconchia</taxon>
        <taxon>Palaeoheterodonta</taxon>
        <taxon>Unionida</taxon>
        <taxon>Unionoidea</taxon>
        <taxon>Unionidae</taxon>
        <taxon>Ambleminae</taxon>
        <taxon>Lampsilini</taxon>
        <taxon>Potamilus</taxon>
    </lineage>
</organism>
<dbReference type="Gene3D" id="3.40.50.200">
    <property type="entry name" value="Peptidase S8/S53 domain"/>
    <property type="match status" value="1"/>
</dbReference>
<dbReference type="InterPro" id="IPR023827">
    <property type="entry name" value="Peptidase_S8_Asp-AS"/>
</dbReference>
<evidence type="ECO:0000256" key="5">
    <source>
        <dbReference type="ARBA" id="ARBA00022825"/>
    </source>
</evidence>
<feature type="domain" description="P/Homo B" evidence="10">
    <location>
        <begin position="306"/>
        <end position="415"/>
    </location>
</feature>
<dbReference type="PROSITE" id="PS00137">
    <property type="entry name" value="SUBTILASE_HIS"/>
    <property type="match status" value="1"/>
</dbReference>
<reference evidence="11" key="1">
    <citation type="journal article" date="2021" name="Genome Biol. Evol.">
        <title>A High-Quality Reference Genome for a Parasitic Bivalve with Doubly Uniparental Inheritance (Bivalvia: Unionida).</title>
        <authorList>
            <person name="Smith C.H."/>
        </authorList>
    </citation>
    <scope>NUCLEOTIDE SEQUENCE</scope>
    <source>
        <strain evidence="11">CHS0354</strain>
    </source>
</reference>
<evidence type="ECO:0000313" key="12">
    <source>
        <dbReference type="Proteomes" id="UP001195483"/>
    </source>
</evidence>
<evidence type="ECO:0000256" key="3">
    <source>
        <dbReference type="ARBA" id="ARBA00022729"/>
    </source>
</evidence>
<dbReference type="Gene3D" id="2.60.120.260">
    <property type="entry name" value="Galactose-binding domain-like"/>
    <property type="match status" value="1"/>
</dbReference>
<dbReference type="InterPro" id="IPR034182">
    <property type="entry name" value="Kexin/furin"/>
</dbReference>
<dbReference type="Pfam" id="PF01483">
    <property type="entry name" value="P_proprotein"/>
    <property type="match status" value="1"/>
</dbReference>
<dbReference type="InterPro" id="IPR023828">
    <property type="entry name" value="Peptidase_S8_Ser-AS"/>
</dbReference>
<dbReference type="InterPro" id="IPR002884">
    <property type="entry name" value="P_dom"/>
</dbReference>
<sequence length="415" mass="45431">MKIVEAWQSGFNGSGIIVSVVDDGLQTDHSDLKANVRLEGHYDFVDNDNDPYPPDNFRHGTQVAGLIAAERDNNNCIVGVAYGSKLIGVRFMGSSHTTDITEAYAIAHGYNLIDISCNSWGPPDRSGYFAPGALTAAAFEFGGRGGKGVIYLWAAGNGGTTDNCNADGYANSIYTVTISSVNAKGQPAWYSEVCPPALAVTYSGDRFNRYMTTTSNLDLCSWGMEGTSLSAPQAAGMVALALQANPNLTWRDVQHLIVKTAKYQNLTEDTEYGFTLNGAGNYVGQMLGYGLMDAEAMVRYAKNWTTVPQQEIYTSNISSPYWVLNSTLYAESETMEVERTCPINYLEHVKVLTTFQSSQRANVELELVSPSGTRSKLMTRRIFDHRTVDVVIRVLCVYDLSCRIIKYSYNAPAKA</sequence>
<dbReference type="InterPro" id="IPR022398">
    <property type="entry name" value="Peptidase_S8_His-AS"/>
</dbReference>
<reference evidence="11" key="3">
    <citation type="submission" date="2023-05" db="EMBL/GenBank/DDBJ databases">
        <authorList>
            <person name="Smith C.H."/>
        </authorList>
    </citation>
    <scope>NUCLEOTIDE SEQUENCE</scope>
    <source>
        <strain evidence="11">CHS0354</strain>
        <tissue evidence="11">Mantle</tissue>
    </source>
</reference>
<keyword evidence="5 8" id="KW-0720">Serine protease</keyword>
<feature type="active site" description="Charge relay system" evidence="7 8">
    <location>
        <position position="228"/>
    </location>
</feature>
<evidence type="ECO:0000259" key="10">
    <source>
        <dbReference type="PROSITE" id="PS51829"/>
    </source>
</evidence>
<dbReference type="SUPFAM" id="SSF52743">
    <property type="entry name" value="Subtilisin-like"/>
    <property type="match status" value="1"/>
</dbReference>
<comment type="caution">
    <text evidence="11">The sequence shown here is derived from an EMBL/GenBank/DDBJ whole genome shotgun (WGS) entry which is preliminary data.</text>
</comment>
<dbReference type="PRINTS" id="PR00723">
    <property type="entry name" value="SUBTILISIN"/>
</dbReference>
<keyword evidence="4 8" id="KW-0378">Hydrolase</keyword>
<gene>
    <name evidence="11" type="ORF">CHS0354_001227</name>
</gene>
<dbReference type="AlphaFoldDB" id="A0AAE0VIZ9"/>
<feature type="active site" description="Charge relay system" evidence="7 8">
    <location>
        <position position="59"/>
    </location>
</feature>
<protein>
    <recommendedName>
        <fullName evidence="10">P/Homo B domain-containing protein</fullName>
    </recommendedName>
</protein>
<evidence type="ECO:0000256" key="4">
    <source>
        <dbReference type="ARBA" id="ARBA00022801"/>
    </source>
</evidence>
<evidence type="ECO:0000256" key="2">
    <source>
        <dbReference type="ARBA" id="ARBA00022685"/>
    </source>
</evidence>
<keyword evidence="6" id="KW-1015">Disulfide bond</keyword>
<dbReference type="InterPro" id="IPR036852">
    <property type="entry name" value="Peptidase_S8/S53_dom_sf"/>
</dbReference>
<dbReference type="GO" id="GO:0000139">
    <property type="term" value="C:Golgi membrane"/>
    <property type="evidence" value="ECO:0007669"/>
    <property type="project" value="TreeGrafter"/>
</dbReference>
<evidence type="ECO:0000256" key="7">
    <source>
        <dbReference type="PIRSR" id="PIRSR615500-1"/>
    </source>
</evidence>
<dbReference type="PROSITE" id="PS51829">
    <property type="entry name" value="P_HOMO_B"/>
    <property type="match status" value="1"/>
</dbReference>
<dbReference type="PROSITE" id="PS00136">
    <property type="entry name" value="SUBTILASE_ASP"/>
    <property type="match status" value="1"/>
</dbReference>
<proteinExistence type="inferred from homology"/>
<evidence type="ECO:0000256" key="6">
    <source>
        <dbReference type="ARBA" id="ARBA00023157"/>
    </source>
</evidence>
<feature type="non-terminal residue" evidence="11">
    <location>
        <position position="415"/>
    </location>
</feature>
<dbReference type="SUPFAM" id="SSF49785">
    <property type="entry name" value="Galactose-binding domain-like"/>
    <property type="match status" value="1"/>
</dbReference>
<dbReference type="Pfam" id="PF00082">
    <property type="entry name" value="Peptidase_S8"/>
    <property type="match status" value="1"/>
</dbReference>
<evidence type="ECO:0000256" key="9">
    <source>
        <dbReference type="RuleBase" id="RU003355"/>
    </source>
</evidence>
<dbReference type="InterPro" id="IPR008979">
    <property type="entry name" value="Galactose-bd-like_sf"/>
</dbReference>
<keyword evidence="12" id="KW-1185">Reference proteome</keyword>
<keyword evidence="3" id="KW-0732">Signal</keyword>
<feature type="active site" description="Charge relay system" evidence="7 8">
    <location>
        <position position="22"/>
    </location>
</feature>
<keyword evidence="1 8" id="KW-0645">Protease</keyword>
<dbReference type="GO" id="GO:0016485">
    <property type="term" value="P:protein processing"/>
    <property type="evidence" value="ECO:0007669"/>
    <property type="project" value="TreeGrafter"/>
</dbReference>
<dbReference type="EMBL" id="JAEAOA010000123">
    <property type="protein sequence ID" value="KAK3580093.1"/>
    <property type="molecule type" value="Genomic_DNA"/>
</dbReference>
<dbReference type="PROSITE" id="PS00138">
    <property type="entry name" value="SUBTILASE_SER"/>
    <property type="match status" value="1"/>
</dbReference>
<dbReference type="GO" id="GO:0005802">
    <property type="term" value="C:trans-Golgi network"/>
    <property type="evidence" value="ECO:0007669"/>
    <property type="project" value="TreeGrafter"/>
</dbReference>
<dbReference type="PANTHER" id="PTHR42884">
    <property type="entry name" value="PROPROTEIN CONVERTASE SUBTILISIN/KEXIN-RELATED"/>
    <property type="match status" value="1"/>
</dbReference>
<dbReference type="CDD" id="cd04059">
    <property type="entry name" value="Peptidases_S8_Protein_convertases_Kexins_Furin-like"/>
    <property type="match status" value="1"/>
</dbReference>
<comment type="similarity">
    <text evidence="8 9">Belongs to the peptidase S8 family.</text>
</comment>
<dbReference type="PANTHER" id="PTHR42884:SF23">
    <property type="entry name" value="FURIN-LIKE PROTEASE 2"/>
    <property type="match status" value="1"/>
</dbReference>
<dbReference type="InterPro" id="IPR000209">
    <property type="entry name" value="Peptidase_S8/S53_dom"/>
</dbReference>
<evidence type="ECO:0000256" key="1">
    <source>
        <dbReference type="ARBA" id="ARBA00022670"/>
    </source>
</evidence>
<reference evidence="11" key="2">
    <citation type="journal article" date="2021" name="Genome Biol. Evol.">
        <title>Developing a high-quality reference genome for a parasitic bivalve with doubly uniparental inheritance (Bivalvia: Unionida).</title>
        <authorList>
            <person name="Smith C.H."/>
        </authorList>
    </citation>
    <scope>NUCLEOTIDE SEQUENCE</scope>
    <source>
        <strain evidence="11">CHS0354</strain>
        <tissue evidence="11">Mantle</tissue>
    </source>
</reference>
<dbReference type="Proteomes" id="UP001195483">
    <property type="component" value="Unassembled WGS sequence"/>
</dbReference>
<evidence type="ECO:0000256" key="8">
    <source>
        <dbReference type="PROSITE-ProRule" id="PRU01240"/>
    </source>
</evidence>
<name>A0AAE0VIZ9_9BIVA</name>
<dbReference type="GO" id="GO:0004252">
    <property type="term" value="F:serine-type endopeptidase activity"/>
    <property type="evidence" value="ECO:0007669"/>
    <property type="project" value="UniProtKB-UniRule"/>
</dbReference>